<evidence type="ECO:0000313" key="4">
    <source>
        <dbReference type="Proteomes" id="UP000477311"/>
    </source>
</evidence>
<dbReference type="Proteomes" id="UP000477311">
    <property type="component" value="Unassembled WGS sequence"/>
</dbReference>
<sequence length="816" mass="87336">MRQNANDQHHIDPMKHHHEPVSTRWIHHQSGCPLRLHLFSATVACLAGAIFGPSYSPAQDTFIAYVVPAGTVGNQEFGGVLGMDFDVNNPIVVTRLGVFDDGSDGLNRTLVARLWDRKTQTELASIVFTPEDPGELVGGSRFKPLPEPLELGIGFQGTITAEGYGPGELLRNAFDNPANIVWTTQDGNGSLSFVGSSRWGILPGTFPPTVDQGPAARYAAGTFEFLTTPPLAPGLPVVTVRAGDGQVRLEWSPVTSPVPAVTYRILRAGADQASFELLAEVAATEYLDLGLTNGVEFCYRVQAVAANGASGPPSDAICATPYTLPGNHRIAYFVPPAQGNQAFGGSLGLDFDVENPIIVVRLGVFDDGANGLKRALSARIFNRETQEVVAEVFFSPGEGLLLGGMRFKDLESPLRLEAGFQGTIEADGYGLEERLLNSDGDTNAIIWALDDGNGSLRFVGSSRFDPTPGVFPSILDQGPAARFAAGTFEYVVLPPERPGTPILHVVVPYEDGAVTLYWSPITNPLPAVVYRVFRATDAAGPFSLLVETAGTTYRDTDVTNGVTLFYKVVAVAQEGQESRESNLVRSTPNPRLPGVAYVVTSGLLGNGTYGGSLGMDFDVARPVRVTQLGVFDSGGDGLHLTLNAALYNRRTRDLLAQLQFTPEDPGELRDGSRFKSLAEPLVLPAGFQGVIVAWGYGDAEPYFSNAEDSPALSVFEGGSILFVGSGRFGPAGQFPNSVDTGPPNRYAAGTFYFEPLPEEPRLTIRRVGAQVELAWPGQAILEKAGTLSGPWTEVPGAMSGIRLPIESDAQFFRLRY</sequence>
<evidence type="ECO:0000259" key="2">
    <source>
        <dbReference type="PROSITE" id="PS50853"/>
    </source>
</evidence>
<reference evidence="3 4" key="1">
    <citation type="submission" date="2020-02" db="EMBL/GenBank/DDBJ databases">
        <title>Draft genome sequence of Limisphaera ngatamarikiensis NGM72.4T, a thermophilic Verrucomicrobia grouped in subdivision 3.</title>
        <authorList>
            <person name="Carere C.R."/>
            <person name="Steen J."/>
            <person name="Hugenholtz P."/>
            <person name="Stott M.B."/>
        </authorList>
    </citation>
    <scope>NUCLEOTIDE SEQUENCE [LARGE SCALE GENOMIC DNA]</scope>
    <source>
        <strain evidence="3 4">NGM72.4</strain>
    </source>
</reference>
<comment type="caution">
    <text evidence="3">The sequence shown here is derived from an EMBL/GenBank/DDBJ whole genome shotgun (WGS) entry which is preliminary data.</text>
</comment>
<dbReference type="SMART" id="SM00060">
    <property type="entry name" value="FN3"/>
    <property type="match status" value="2"/>
</dbReference>
<dbReference type="InterPro" id="IPR003961">
    <property type="entry name" value="FN3_dom"/>
</dbReference>
<gene>
    <name evidence="3" type="ORF">G4L39_05850</name>
</gene>
<proteinExistence type="predicted"/>
<dbReference type="CDD" id="cd00063">
    <property type="entry name" value="FN3"/>
    <property type="match status" value="1"/>
</dbReference>
<feature type="domain" description="Fibronectin type-III" evidence="2">
    <location>
        <begin position="232"/>
        <end position="326"/>
    </location>
</feature>
<dbReference type="InterPro" id="IPR013783">
    <property type="entry name" value="Ig-like_fold"/>
</dbReference>
<dbReference type="EMBL" id="JAAKYA010000039">
    <property type="protein sequence ID" value="NGO38919.1"/>
    <property type="molecule type" value="Genomic_DNA"/>
</dbReference>
<dbReference type="SUPFAM" id="SSF49265">
    <property type="entry name" value="Fibronectin type III"/>
    <property type="match status" value="1"/>
</dbReference>
<dbReference type="InterPro" id="IPR036116">
    <property type="entry name" value="FN3_sf"/>
</dbReference>
<evidence type="ECO:0000256" key="1">
    <source>
        <dbReference type="SAM" id="MobiDB-lite"/>
    </source>
</evidence>
<evidence type="ECO:0000313" key="3">
    <source>
        <dbReference type="EMBL" id="NGO38919.1"/>
    </source>
</evidence>
<protein>
    <submittedName>
        <fullName evidence="3">Fibronectin type III domain-containing protein</fullName>
    </submittedName>
</protein>
<keyword evidence="4" id="KW-1185">Reference proteome</keyword>
<accession>A0A6M1RMY0</accession>
<dbReference type="AlphaFoldDB" id="A0A6M1RMY0"/>
<feature type="region of interest" description="Disordered" evidence="1">
    <location>
        <begin position="1"/>
        <end position="22"/>
    </location>
</feature>
<dbReference type="Gene3D" id="2.60.40.10">
    <property type="entry name" value="Immunoglobulins"/>
    <property type="match status" value="2"/>
</dbReference>
<organism evidence="3 4">
    <name type="scientific">Limisphaera ngatamarikiensis</name>
    <dbReference type="NCBI Taxonomy" id="1324935"/>
    <lineage>
        <taxon>Bacteria</taxon>
        <taxon>Pseudomonadati</taxon>
        <taxon>Verrucomicrobiota</taxon>
        <taxon>Verrucomicrobiia</taxon>
        <taxon>Limisphaerales</taxon>
        <taxon>Limisphaeraceae</taxon>
        <taxon>Limisphaera</taxon>
    </lineage>
</organism>
<name>A0A6M1RMY0_9BACT</name>
<dbReference type="PROSITE" id="PS50853">
    <property type="entry name" value="FN3"/>
    <property type="match status" value="1"/>
</dbReference>